<dbReference type="EnsemblMetazoa" id="PPAI001433-RA">
    <property type="protein sequence ID" value="PPAI001433-PA"/>
    <property type="gene ID" value="PPAI001433"/>
</dbReference>
<name>A0A1B0D260_PHLPP</name>
<dbReference type="PANTHER" id="PTHR12243">
    <property type="entry name" value="MADF DOMAIN TRANSCRIPTION FACTOR"/>
    <property type="match status" value="1"/>
</dbReference>
<dbReference type="InterPro" id="IPR039353">
    <property type="entry name" value="TF_Adf1"/>
</dbReference>
<dbReference type="Proteomes" id="UP000092462">
    <property type="component" value="Unassembled WGS sequence"/>
</dbReference>
<sequence length="223" mass="25501">WPNEKREKLIELVRNEESLWRKATNHRRSDLDGLKWEIVAAHLDTTVDEAQKEWSGLKKSFYYQKNQRIPNGNGRGIKYKSKHAAFYEKLTFLEENMRGRRRLDAIGTNVLVPPPPDYISDSEDHKPLLSLVDEEKPGVLWINSLEDAPPDAFRNTGNSAEHVSIKIEPSDNYEDPLCEGDGMNSTYLPTNTPQNPNDVPEQAMNFASEIRPTNSNSFQGDTF</sequence>
<keyword evidence="2" id="KW-1185">Reference proteome</keyword>
<dbReference type="SMART" id="SM00595">
    <property type="entry name" value="MADF"/>
    <property type="match status" value="1"/>
</dbReference>
<proteinExistence type="predicted"/>
<organism evidence="1 2">
    <name type="scientific">Phlebotomus papatasi</name>
    <name type="common">Sandfly</name>
    <dbReference type="NCBI Taxonomy" id="29031"/>
    <lineage>
        <taxon>Eukaryota</taxon>
        <taxon>Metazoa</taxon>
        <taxon>Ecdysozoa</taxon>
        <taxon>Arthropoda</taxon>
        <taxon>Hexapoda</taxon>
        <taxon>Insecta</taxon>
        <taxon>Pterygota</taxon>
        <taxon>Neoptera</taxon>
        <taxon>Endopterygota</taxon>
        <taxon>Diptera</taxon>
        <taxon>Nematocera</taxon>
        <taxon>Psychodoidea</taxon>
        <taxon>Psychodidae</taxon>
        <taxon>Phlebotomus</taxon>
        <taxon>Phlebotomus</taxon>
    </lineage>
</organism>
<dbReference type="EMBL" id="AJVK01002755">
    <property type="status" value="NOT_ANNOTATED_CDS"/>
    <property type="molecule type" value="Genomic_DNA"/>
</dbReference>
<accession>A0A1B0D260</accession>
<dbReference type="Pfam" id="PF10545">
    <property type="entry name" value="MADF_DNA_bdg"/>
    <property type="match status" value="1"/>
</dbReference>
<dbReference type="PROSITE" id="PS51029">
    <property type="entry name" value="MADF"/>
    <property type="match status" value="1"/>
</dbReference>
<evidence type="ECO:0000313" key="1">
    <source>
        <dbReference type="EnsemblMetazoa" id="PPAI001433-PA"/>
    </source>
</evidence>
<evidence type="ECO:0000313" key="2">
    <source>
        <dbReference type="Proteomes" id="UP000092462"/>
    </source>
</evidence>
<dbReference type="VEuPathDB" id="VectorBase:PPAPM1_004019"/>
<dbReference type="InterPro" id="IPR006578">
    <property type="entry name" value="MADF-dom"/>
</dbReference>
<reference evidence="1" key="1">
    <citation type="submission" date="2022-08" db="UniProtKB">
        <authorList>
            <consortium name="EnsemblMetazoa"/>
        </authorList>
    </citation>
    <scope>IDENTIFICATION</scope>
    <source>
        <strain evidence="1">Israel</strain>
    </source>
</reference>
<dbReference type="PANTHER" id="PTHR12243:SF67">
    <property type="entry name" value="COREPRESSOR OF PANGOLIN, ISOFORM A-RELATED"/>
    <property type="match status" value="1"/>
</dbReference>
<dbReference type="VEuPathDB" id="VectorBase:PPAI001433"/>
<dbReference type="AlphaFoldDB" id="A0A1B0D260"/>
<protein>
    <submittedName>
        <fullName evidence="1">Uncharacterized protein</fullName>
    </submittedName>
</protein>